<evidence type="ECO:0008006" key="3">
    <source>
        <dbReference type="Google" id="ProtNLM"/>
    </source>
</evidence>
<keyword evidence="2" id="KW-1185">Reference proteome</keyword>
<protein>
    <recommendedName>
        <fullName evidence="3">SGNH hydrolase-type esterase domain-containing protein</fullName>
    </recommendedName>
</protein>
<dbReference type="Proteomes" id="UP001497623">
    <property type="component" value="Unassembled WGS sequence"/>
</dbReference>
<feature type="non-terminal residue" evidence="1">
    <location>
        <position position="111"/>
    </location>
</feature>
<evidence type="ECO:0000313" key="2">
    <source>
        <dbReference type="Proteomes" id="UP001497623"/>
    </source>
</evidence>
<sequence>MAMDPAHLEQQLTGLNTTGNCITAPIRTRTLISIIGSSHIKRVNLEEFPETYQATSSSYNARITNVYYKDQIRYIINYRPKATAVVLMFGGNDIAFKGFNKSSDNEIIDSF</sequence>
<dbReference type="AlphaFoldDB" id="A0AAV2SCT7"/>
<proteinExistence type="predicted"/>
<evidence type="ECO:0000313" key="1">
    <source>
        <dbReference type="EMBL" id="CAL4178654.1"/>
    </source>
</evidence>
<reference evidence="1 2" key="1">
    <citation type="submission" date="2024-05" db="EMBL/GenBank/DDBJ databases">
        <authorList>
            <person name="Wallberg A."/>
        </authorList>
    </citation>
    <scope>NUCLEOTIDE SEQUENCE [LARGE SCALE GENOMIC DNA]</scope>
</reference>
<name>A0AAV2SCT7_MEGNR</name>
<dbReference type="EMBL" id="CAXKWB010056710">
    <property type="protein sequence ID" value="CAL4178654.1"/>
    <property type="molecule type" value="Genomic_DNA"/>
</dbReference>
<comment type="caution">
    <text evidence="1">The sequence shown here is derived from an EMBL/GenBank/DDBJ whole genome shotgun (WGS) entry which is preliminary data.</text>
</comment>
<accession>A0AAV2SCT7</accession>
<organism evidence="1 2">
    <name type="scientific">Meganyctiphanes norvegica</name>
    <name type="common">Northern krill</name>
    <name type="synonym">Thysanopoda norvegica</name>
    <dbReference type="NCBI Taxonomy" id="48144"/>
    <lineage>
        <taxon>Eukaryota</taxon>
        <taxon>Metazoa</taxon>
        <taxon>Ecdysozoa</taxon>
        <taxon>Arthropoda</taxon>
        <taxon>Crustacea</taxon>
        <taxon>Multicrustacea</taxon>
        <taxon>Malacostraca</taxon>
        <taxon>Eumalacostraca</taxon>
        <taxon>Eucarida</taxon>
        <taxon>Euphausiacea</taxon>
        <taxon>Euphausiidae</taxon>
        <taxon>Meganyctiphanes</taxon>
    </lineage>
</organism>
<gene>
    <name evidence="1" type="ORF">MNOR_LOCUS35052</name>
</gene>